<dbReference type="Pfam" id="PF19567">
    <property type="entry name" value="CpsB_CapC"/>
    <property type="match status" value="1"/>
</dbReference>
<keyword evidence="3" id="KW-0378">Hydrolase</keyword>
<accession>A0A9D1A4E7</accession>
<comment type="caution">
    <text evidence="6">The sequence shown here is derived from an EMBL/GenBank/DDBJ whole genome shotgun (WGS) entry which is preliminary data.</text>
</comment>
<protein>
    <recommendedName>
        <fullName evidence="2">protein-tyrosine-phosphatase</fullName>
        <ecNumber evidence="2">3.1.3.48</ecNumber>
    </recommendedName>
</protein>
<evidence type="ECO:0000256" key="2">
    <source>
        <dbReference type="ARBA" id="ARBA00013064"/>
    </source>
</evidence>
<reference evidence="6" key="1">
    <citation type="submission" date="2020-10" db="EMBL/GenBank/DDBJ databases">
        <authorList>
            <person name="Gilroy R."/>
        </authorList>
    </citation>
    <scope>NUCLEOTIDE SEQUENCE</scope>
    <source>
        <strain evidence="6">CHK180-2868</strain>
    </source>
</reference>
<evidence type="ECO:0000256" key="3">
    <source>
        <dbReference type="ARBA" id="ARBA00022801"/>
    </source>
</evidence>
<dbReference type="GO" id="GO:0030145">
    <property type="term" value="F:manganese ion binding"/>
    <property type="evidence" value="ECO:0007669"/>
    <property type="project" value="InterPro"/>
</dbReference>
<dbReference type="EC" id="3.1.3.48" evidence="2"/>
<organism evidence="6 7">
    <name type="scientific">Candidatus Copromonas faecavium</name>
    <name type="common">nom. illeg.</name>
    <dbReference type="NCBI Taxonomy" id="2840740"/>
    <lineage>
        <taxon>Bacteria</taxon>
        <taxon>Bacillati</taxon>
        <taxon>Bacillota</taxon>
        <taxon>Clostridia</taxon>
        <taxon>Lachnospirales</taxon>
        <taxon>Lachnospiraceae</taxon>
        <taxon>Candidatus Copromonas (nom. illeg.)</taxon>
    </lineage>
</organism>
<evidence type="ECO:0000256" key="4">
    <source>
        <dbReference type="ARBA" id="ARBA00022912"/>
    </source>
</evidence>
<feature type="non-terminal residue" evidence="6">
    <location>
        <position position="1"/>
    </location>
</feature>
<sequence>TLAESSYVLTEFYTGVSFKECERAVRKFTAARYQPVIAHAERYSCLRRKGALEELIHGGALIQVNFESLLGSVFDPTYRWVKGHLREGNLSFFGTDMHNIGNRSPKIGKAVKALRHLAKLEELEELLWENPGRVLEDEEL</sequence>
<comment type="catalytic activity">
    <reaction evidence="5">
        <text>O-phospho-L-tyrosyl-[protein] + H2O = L-tyrosyl-[protein] + phosphate</text>
        <dbReference type="Rhea" id="RHEA:10684"/>
        <dbReference type="Rhea" id="RHEA-COMP:10136"/>
        <dbReference type="Rhea" id="RHEA-COMP:20101"/>
        <dbReference type="ChEBI" id="CHEBI:15377"/>
        <dbReference type="ChEBI" id="CHEBI:43474"/>
        <dbReference type="ChEBI" id="CHEBI:46858"/>
        <dbReference type="ChEBI" id="CHEBI:61978"/>
        <dbReference type="EC" id="3.1.3.48"/>
    </reaction>
</comment>
<keyword evidence="4" id="KW-0904">Protein phosphatase</keyword>
<dbReference type="AlphaFoldDB" id="A0A9D1A4E7"/>
<gene>
    <name evidence="6" type="ORF">IAB28_05820</name>
</gene>
<reference evidence="6" key="2">
    <citation type="journal article" date="2021" name="PeerJ">
        <title>Extensive microbial diversity within the chicken gut microbiome revealed by metagenomics and culture.</title>
        <authorList>
            <person name="Gilroy R."/>
            <person name="Ravi A."/>
            <person name="Getino M."/>
            <person name="Pursley I."/>
            <person name="Horton D.L."/>
            <person name="Alikhan N.F."/>
            <person name="Baker D."/>
            <person name="Gharbi K."/>
            <person name="Hall N."/>
            <person name="Watson M."/>
            <person name="Adriaenssens E.M."/>
            <person name="Foster-Nyarko E."/>
            <person name="Jarju S."/>
            <person name="Secka A."/>
            <person name="Antonio M."/>
            <person name="Oren A."/>
            <person name="Chaudhuri R.R."/>
            <person name="La Ragione R."/>
            <person name="Hildebrand F."/>
            <person name="Pallen M.J."/>
        </authorList>
    </citation>
    <scope>NUCLEOTIDE SEQUENCE</scope>
    <source>
        <strain evidence="6">CHK180-2868</strain>
    </source>
</reference>
<evidence type="ECO:0000313" key="7">
    <source>
        <dbReference type="Proteomes" id="UP000824250"/>
    </source>
</evidence>
<name>A0A9D1A4E7_9FIRM</name>
<dbReference type="PANTHER" id="PTHR39181:SF1">
    <property type="entry name" value="TYROSINE-PROTEIN PHOSPHATASE YWQE"/>
    <property type="match status" value="1"/>
</dbReference>
<dbReference type="Gene3D" id="3.20.20.140">
    <property type="entry name" value="Metal-dependent hydrolases"/>
    <property type="match status" value="1"/>
</dbReference>
<dbReference type="PANTHER" id="PTHR39181">
    <property type="entry name" value="TYROSINE-PROTEIN PHOSPHATASE YWQE"/>
    <property type="match status" value="1"/>
</dbReference>
<evidence type="ECO:0000256" key="1">
    <source>
        <dbReference type="ARBA" id="ARBA00005750"/>
    </source>
</evidence>
<dbReference type="GO" id="GO:0004725">
    <property type="term" value="F:protein tyrosine phosphatase activity"/>
    <property type="evidence" value="ECO:0007669"/>
    <property type="project" value="UniProtKB-EC"/>
</dbReference>
<dbReference type="InterPro" id="IPR016667">
    <property type="entry name" value="Caps_polysacc_synth_CpsB/CapC"/>
</dbReference>
<evidence type="ECO:0000256" key="5">
    <source>
        <dbReference type="ARBA" id="ARBA00051722"/>
    </source>
</evidence>
<comment type="similarity">
    <text evidence="1">Belongs to the metallo-dependent hydrolases superfamily. CpsB/CapC family.</text>
</comment>
<proteinExistence type="inferred from homology"/>
<evidence type="ECO:0000313" key="6">
    <source>
        <dbReference type="EMBL" id="HIR05467.1"/>
    </source>
</evidence>
<dbReference type="Proteomes" id="UP000824250">
    <property type="component" value="Unassembled WGS sequence"/>
</dbReference>
<dbReference type="EMBL" id="DVGC01000031">
    <property type="protein sequence ID" value="HIR05467.1"/>
    <property type="molecule type" value="Genomic_DNA"/>
</dbReference>